<accession>A0AAV9ZLM9</accession>
<dbReference type="AlphaFoldDB" id="A0AAV9ZLM9"/>
<name>A0AAV9ZLM9_9AGAR</name>
<dbReference type="InterPro" id="IPR013320">
    <property type="entry name" value="ConA-like_dom_sf"/>
</dbReference>
<evidence type="ECO:0000256" key="2">
    <source>
        <dbReference type="RuleBase" id="RU361163"/>
    </source>
</evidence>
<keyword evidence="4" id="KW-1185">Reference proteome</keyword>
<dbReference type="PANTHER" id="PTHR34002">
    <property type="entry name" value="BLR1656 PROTEIN"/>
    <property type="match status" value="1"/>
</dbReference>
<sequence>GAHSVNGLSWHLNKDTVNTCTIFSFVAPNEIISFNSDLKPFITYLTQNQGVSSSQLFVQPQSGTEPFTG</sequence>
<organism evidence="3 4">
    <name type="scientific">Favolaschia claudopus</name>
    <dbReference type="NCBI Taxonomy" id="2862362"/>
    <lineage>
        <taxon>Eukaryota</taxon>
        <taxon>Fungi</taxon>
        <taxon>Dikarya</taxon>
        <taxon>Basidiomycota</taxon>
        <taxon>Agaricomycotina</taxon>
        <taxon>Agaricomycetes</taxon>
        <taxon>Agaricomycetidae</taxon>
        <taxon>Agaricales</taxon>
        <taxon>Marasmiineae</taxon>
        <taxon>Mycenaceae</taxon>
        <taxon>Favolaschia</taxon>
    </lineage>
</organism>
<keyword evidence="2" id="KW-0378">Hydrolase</keyword>
<keyword evidence="2" id="KW-0119">Carbohydrate metabolism</keyword>
<dbReference type="EMBL" id="JAWWNJ010000132">
    <property type="protein sequence ID" value="KAK6985181.1"/>
    <property type="molecule type" value="Genomic_DNA"/>
</dbReference>
<evidence type="ECO:0000313" key="4">
    <source>
        <dbReference type="Proteomes" id="UP001362999"/>
    </source>
</evidence>
<reference evidence="3 4" key="1">
    <citation type="journal article" date="2024" name="J Genomics">
        <title>Draft genome sequencing and assembly of Favolaschia claudopus CIRM-BRFM 2984 isolated from oak limbs.</title>
        <authorList>
            <person name="Navarro D."/>
            <person name="Drula E."/>
            <person name="Chaduli D."/>
            <person name="Cazenave R."/>
            <person name="Ahrendt S."/>
            <person name="Wang J."/>
            <person name="Lipzen A."/>
            <person name="Daum C."/>
            <person name="Barry K."/>
            <person name="Grigoriev I.V."/>
            <person name="Favel A."/>
            <person name="Rosso M.N."/>
            <person name="Martin F."/>
        </authorList>
    </citation>
    <scope>NUCLEOTIDE SEQUENCE [LARGE SCALE GENOMIC DNA]</scope>
    <source>
        <strain evidence="3 4">CIRM-BRFM 2984</strain>
    </source>
</reference>
<dbReference type="GO" id="GO:0000272">
    <property type="term" value="P:polysaccharide catabolic process"/>
    <property type="evidence" value="ECO:0007669"/>
    <property type="project" value="UniProtKB-KW"/>
</dbReference>
<dbReference type="Gene3D" id="2.60.120.180">
    <property type="match status" value="1"/>
</dbReference>
<comment type="similarity">
    <text evidence="1 2">Belongs to the glycosyl hydrolase 12 (cellulase H) family.</text>
</comment>
<evidence type="ECO:0000313" key="3">
    <source>
        <dbReference type="EMBL" id="KAK6985181.1"/>
    </source>
</evidence>
<feature type="non-terminal residue" evidence="3">
    <location>
        <position position="1"/>
    </location>
</feature>
<dbReference type="InterPro" id="IPR002594">
    <property type="entry name" value="GH12"/>
</dbReference>
<proteinExistence type="inferred from homology"/>
<feature type="non-terminal residue" evidence="3">
    <location>
        <position position="69"/>
    </location>
</feature>
<dbReference type="PANTHER" id="PTHR34002:SF9">
    <property type="entry name" value="XYLOGLUCAN-SPECIFIC ENDO-BETA-1,4-GLUCANASE A"/>
    <property type="match status" value="1"/>
</dbReference>
<dbReference type="GO" id="GO:0008810">
    <property type="term" value="F:cellulase activity"/>
    <property type="evidence" value="ECO:0007669"/>
    <property type="project" value="InterPro"/>
</dbReference>
<dbReference type="InterPro" id="IPR013319">
    <property type="entry name" value="GH11/12"/>
</dbReference>
<dbReference type="SUPFAM" id="SSF49899">
    <property type="entry name" value="Concanavalin A-like lectins/glucanases"/>
    <property type="match status" value="1"/>
</dbReference>
<dbReference type="Proteomes" id="UP001362999">
    <property type="component" value="Unassembled WGS sequence"/>
</dbReference>
<comment type="caution">
    <text evidence="3">The sequence shown here is derived from an EMBL/GenBank/DDBJ whole genome shotgun (WGS) entry which is preliminary data.</text>
</comment>
<protein>
    <submittedName>
        <fullName evidence="3">Uncharacterized protein</fullName>
    </submittedName>
</protein>
<gene>
    <name evidence="3" type="ORF">R3P38DRAFT_2417722</name>
</gene>
<keyword evidence="2" id="KW-0326">Glycosidase</keyword>
<keyword evidence="2" id="KW-0624">Polysaccharide degradation</keyword>
<dbReference type="Pfam" id="PF01670">
    <property type="entry name" value="Glyco_hydro_12"/>
    <property type="match status" value="1"/>
</dbReference>
<evidence type="ECO:0000256" key="1">
    <source>
        <dbReference type="ARBA" id="ARBA00005519"/>
    </source>
</evidence>